<dbReference type="HAMAP" id="MF_00146">
    <property type="entry name" value="dCTP_deaminase"/>
    <property type="match status" value="1"/>
</dbReference>
<dbReference type="GO" id="GO:0015949">
    <property type="term" value="P:nucleobase-containing small molecule interconversion"/>
    <property type="evidence" value="ECO:0007669"/>
    <property type="project" value="TreeGrafter"/>
</dbReference>
<dbReference type="GO" id="GO:0006226">
    <property type="term" value="P:dUMP biosynthetic process"/>
    <property type="evidence" value="ECO:0007669"/>
    <property type="project" value="UniProtKB-UniPathway"/>
</dbReference>
<comment type="similarity">
    <text evidence="3">Belongs to the dCTP deaminase family.</text>
</comment>
<feature type="binding site" evidence="3">
    <location>
        <position position="184"/>
    </location>
    <ligand>
        <name>dCTP</name>
        <dbReference type="ChEBI" id="CHEBI:61481"/>
    </ligand>
</feature>
<dbReference type="PANTHER" id="PTHR42680">
    <property type="entry name" value="DCTP DEAMINASE"/>
    <property type="match status" value="1"/>
</dbReference>
<dbReference type="PATRIC" id="fig|1401651.3.peg.262"/>
<dbReference type="Pfam" id="PF22769">
    <property type="entry name" value="DCD"/>
    <property type="match status" value="1"/>
</dbReference>
<dbReference type="HOGENOM" id="CLU_087476_2_0_6"/>
<dbReference type="GO" id="GO:0000166">
    <property type="term" value="F:nucleotide binding"/>
    <property type="evidence" value="ECO:0007669"/>
    <property type="project" value="UniProtKB-KW"/>
</dbReference>
<protein>
    <recommendedName>
        <fullName evidence="3">dCTP deaminase</fullName>
        <ecNumber evidence="3">3.5.4.13</ecNumber>
    </recommendedName>
    <alternativeName>
        <fullName evidence="3">Deoxycytidine triphosphate deaminase</fullName>
    </alternativeName>
</protein>
<comment type="caution">
    <text evidence="3">Lacks conserved residue(s) required for the propagation of feature annotation.</text>
</comment>
<accession>A0A0C1SAH3</accession>
<feature type="active site" description="Proton donor/acceptor" evidence="3">
    <location>
        <position position="140"/>
    </location>
</feature>
<gene>
    <name evidence="3" type="primary">dcd</name>
    <name evidence="4" type="ORF">P689_119237</name>
</gene>
<organism evidence="4 5">
    <name type="scientific">Candidatus Riesia pediculischaeffi PTSU</name>
    <dbReference type="NCBI Taxonomy" id="1401651"/>
    <lineage>
        <taxon>Bacteria</taxon>
        <taxon>Pseudomonadati</taxon>
        <taxon>Pseudomonadota</taxon>
        <taxon>Gammaproteobacteria</taxon>
        <taxon>Enterobacterales</taxon>
        <taxon>Enterobacteriaceae</taxon>
        <taxon>Candidatus Riesia</taxon>
    </lineage>
</organism>
<proteinExistence type="inferred from homology"/>
<feature type="binding site" evidence="3">
    <location>
        <begin position="112"/>
        <end position="117"/>
    </location>
    <ligand>
        <name>dCTP</name>
        <dbReference type="ChEBI" id="CHEBI:61481"/>
    </ligand>
</feature>
<evidence type="ECO:0000313" key="4">
    <source>
        <dbReference type="EMBL" id="KIE64266.1"/>
    </source>
</evidence>
<dbReference type="AlphaFoldDB" id="A0A0C1SAH3"/>
<comment type="catalytic activity">
    <reaction evidence="3">
        <text>dCTP + H2O + H(+) = dUTP + NH4(+)</text>
        <dbReference type="Rhea" id="RHEA:22680"/>
        <dbReference type="ChEBI" id="CHEBI:15377"/>
        <dbReference type="ChEBI" id="CHEBI:15378"/>
        <dbReference type="ChEBI" id="CHEBI:28938"/>
        <dbReference type="ChEBI" id="CHEBI:61481"/>
        <dbReference type="ChEBI" id="CHEBI:61555"/>
        <dbReference type="EC" id="3.5.4.13"/>
    </reaction>
</comment>
<dbReference type="OrthoDB" id="9780956at2"/>
<dbReference type="EC" id="3.5.4.13" evidence="3"/>
<dbReference type="GO" id="GO:0006229">
    <property type="term" value="P:dUTP biosynthetic process"/>
    <property type="evidence" value="ECO:0007669"/>
    <property type="project" value="UniProtKB-UniRule"/>
</dbReference>
<comment type="caution">
    <text evidence="4">The sequence shown here is derived from an EMBL/GenBank/DDBJ whole genome shotgun (WGS) entry which is preliminary data.</text>
</comment>
<sequence length="194" mass="22095">MRLCDKDIIHQLKSGRISISPYPKVERISGVTVDFHLGNEVRIFRKKKIFPYIDLSQLSKKISNNSLEDMISRRVLLKDCENILLNPSEIILAITYEHLSLPSNVVGWIDGKSSFARLGLMIHVSSNRIDPGWSGKIVLEIVNLGKFPLLLKPNMVICEISFEEISQSSLRPYNSKKESKYHNQFHPSISFISG</sequence>
<dbReference type="InterPro" id="IPR033704">
    <property type="entry name" value="dUTPase_trimeric"/>
</dbReference>
<feature type="binding site" evidence="3">
    <location>
        <position position="180"/>
    </location>
    <ligand>
        <name>dCTP</name>
        <dbReference type="ChEBI" id="CHEBI:61481"/>
    </ligand>
</feature>
<dbReference type="InterPro" id="IPR011962">
    <property type="entry name" value="dCTP_deaminase"/>
</dbReference>
<keyword evidence="3" id="KW-0547">Nucleotide-binding</keyword>
<comment type="function">
    <text evidence="3">Catalyzes the deamination of dCTP to dUTP.</text>
</comment>
<feature type="binding site" evidence="3">
    <location>
        <begin position="138"/>
        <end position="140"/>
    </location>
    <ligand>
        <name>dCTP</name>
        <dbReference type="ChEBI" id="CHEBI:61481"/>
    </ligand>
</feature>
<reference evidence="4 5" key="1">
    <citation type="journal article" date="2014" name="G3 (Bethesda)">
        <title>Genome sequence of Candidatus Riesia pediculischaeffi, endosymbiont of chimpanzee lice, and genomic comparison of recently acquired endosymbionts from human and chimpanzee lice.</title>
        <authorList>
            <person name="Boyd B.M."/>
            <person name="Allen J.M."/>
            <person name="de Crecy-Lagard V."/>
            <person name="Reed D.L."/>
        </authorList>
    </citation>
    <scope>NUCLEOTIDE SEQUENCE [LARGE SCALE GENOMIC DNA]</scope>
    <source>
        <strain evidence="4 5">PTSU</strain>
    </source>
</reference>
<name>A0A0C1SAH3_9ENTR</name>
<dbReference type="Proteomes" id="UP000054529">
    <property type="component" value="Unassembled WGS sequence"/>
</dbReference>
<dbReference type="UniPathway" id="UPA00610">
    <property type="reaction ID" value="UER00665"/>
</dbReference>
<evidence type="ECO:0000256" key="3">
    <source>
        <dbReference type="HAMAP-Rule" id="MF_00146"/>
    </source>
</evidence>
<feature type="binding site" evidence="3">
    <location>
        <position position="173"/>
    </location>
    <ligand>
        <name>dCTP</name>
        <dbReference type="ChEBI" id="CHEBI:61481"/>
    </ligand>
</feature>
<dbReference type="InterPro" id="IPR036157">
    <property type="entry name" value="dUTPase-like_sf"/>
</dbReference>
<dbReference type="RefSeq" id="WP_039719590.1">
    <property type="nucleotide sequence ID" value="NZ_AWXV01000002.1"/>
</dbReference>
<dbReference type="SUPFAM" id="SSF51283">
    <property type="entry name" value="dUTPase-like"/>
    <property type="match status" value="1"/>
</dbReference>
<dbReference type="PANTHER" id="PTHR42680:SF3">
    <property type="entry name" value="DCTP DEAMINASE"/>
    <property type="match status" value="1"/>
</dbReference>
<comment type="pathway">
    <text evidence="3">Pyrimidine metabolism; dUMP biosynthesis; dUMP from dCTP (dUTP route): step 1/2.</text>
</comment>
<evidence type="ECO:0000256" key="1">
    <source>
        <dbReference type="ARBA" id="ARBA00022801"/>
    </source>
</evidence>
<keyword evidence="1 3" id="KW-0378">Hydrolase</keyword>
<comment type="subunit">
    <text evidence="3">Homotrimer.</text>
</comment>
<dbReference type="EMBL" id="AWXV01000002">
    <property type="protein sequence ID" value="KIE64266.1"/>
    <property type="molecule type" value="Genomic_DNA"/>
</dbReference>
<dbReference type="GO" id="GO:0008829">
    <property type="term" value="F:dCTP deaminase activity"/>
    <property type="evidence" value="ECO:0007669"/>
    <property type="project" value="UniProtKB-UniRule"/>
</dbReference>
<dbReference type="Gene3D" id="2.70.40.10">
    <property type="match status" value="1"/>
</dbReference>
<feature type="binding site" evidence="3">
    <location>
        <position position="130"/>
    </location>
    <ligand>
        <name>dCTP</name>
        <dbReference type="ChEBI" id="CHEBI:61481"/>
    </ligand>
</feature>
<evidence type="ECO:0000313" key="5">
    <source>
        <dbReference type="Proteomes" id="UP000054529"/>
    </source>
</evidence>
<dbReference type="NCBIfam" id="TIGR02274">
    <property type="entry name" value="dCTP_deam"/>
    <property type="match status" value="1"/>
</dbReference>
<keyword evidence="2 3" id="KW-0546">Nucleotide metabolism</keyword>
<evidence type="ECO:0000256" key="2">
    <source>
        <dbReference type="ARBA" id="ARBA00023080"/>
    </source>
</evidence>
<dbReference type="CDD" id="cd07557">
    <property type="entry name" value="trimeric_dUTPase"/>
    <property type="match status" value="1"/>
</dbReference>